<organism evidence="1 2">
    <name type="scientific">Ambrosia artemisiifolia</name>
    <name type="common">Common ragweed</name>
    <dbReference type="NCBI Taxonomy" id="4212"/>
    <lineage>
        <taxon>Eukaryota</taxon>
        <taxon>Viridiplantae</taxon>
        <taxon>Streptophyta</taxon>
        <taxon>Embryophyta</taxon>
        <taxon>Tracheophyta</taxon>
        <taxon>Spermatophyta</taxon>
        <taxon>Magnoliopsida</taxon>
        <taxon>eudicotyledons</taxon>
        <taxon>Gunneridae</taxon>
        <taxon>Pentapetalae</taxon>
        <taxon>asterids</taxon>
        <taxon>campanulids</taxon>
        <taxon>Asterales</taxon>
        <taxon>Asteraceae</taxon>
        <taxon>Asteroideae</taxon>
        <taxon>Heliantheae alliance</taxon>
        <taxon>Heliantheae</taxon>
        <taxon>Ambrosia</taxon>
    </lineage>
</organism>
<accession>A0AAD5BN22</accession>
<evidence type="ECO:0000313" key="2">
    <source>
        <dbReference type="Proteomes" id="UP001206925"/>
    </source>
</evidence>
<reference evidence="1" key="1">
    <citation type="submission" date="2022-06" db="EMBL/GenBank/DDBJ databases">
        <title>Uncovering the hologenomic basis of an extraordinary plant invasion.</title>
        <authorList>
            <person name="Bieker V.C."/>
            <person name="Martin M.D."/>
            <person name="Gilbert T."/>
            <person name="Hodgins K."/>
            <person name="Battlay P."/>
            <person name="Petersen B."/>
            <person name="Wilson J."/>
        </authorList>
    </citation>
    <scope>NUCLEOTIDE SEQUENCE</scope>
    <source>
        <strain evidence="1">AA19_3_7</strain>
        <tissue evidence="1">Leaf</tissue>
    </source>
</reference>
<dbReference type="EMBL" id="JAMZMK010011977">
    <property type="protein sequence ID" value="KAI7725303.1"/>
    <property type="molecule type" value="Genomic_DNA"/>
</dbReference>
<name>A0AAD5BN22_AMBAR</name>
<proteinExistence type="predicted"/>
<protein>
    <submittedName>
        <fullName evidence="1">Uncharacterized protein</fullName>
    </submittedName>
</protein>
<gene>
    <name evidence="1" type="ORF">M8C21_017944</name>
</gene>
<sequence length="129" mass="15261">MSKSYVGDKSVAFTSSLLEEEVKSDARSELIDEAMEEVYNQRYASDDEDFIITLFDFEPVMEESHPYTHEPKEGYKLENDGMSKAFFGKEDKPRYEEHNAPLKRKRSSCFCWKVMLKKLRNRFRKVKIV</sequence>
<dbReference type="AlphaFoldDB" id="A0AAD5BN22"/>
<evidence type="ECO:0000313" key="1">
    <source>
        <dbReference type="EMBL" id="KAI7725303.1"/>
    </source>
</evidence>
<keyword evidence="2" id="KW-1185">Reference proteome</keyword>
<comment type="caution">
    <text evidence="1">The sequence shown here is derived from an EMBL/GenBank/DDBJ whole genome shotgun (WGS) entry which is preliminary data.</text>
</comment>
<dbReference type="Proteomes" id="UP001206925">
    <property type="component" value="Unassembled WGS sequence"/>
</dbReference>